<sequence>MTRFHGDTWRFTWVKKKVTFAEFWCPLFTLTILCSVSCSENPKKSMDSDTKEASQYLVCIQTSNVSKPESLPG</sequence>
<organism evidence="1 2">
    <name type="scientific">Brassica cretica</name>
    <name type="common">Mustard</name>
    <dbReference type="NCBI Taxonomy" id="69181"/>
    <lineage>
        <taxon>Eukaryota</taxon>
        <taxon>Viridiplantae</taxon>
        <taxon>Streptophyta</taxon>
        <taxon>Embryophyta</taxon>
        <taxon>Tracheophyta</taxon>
        <taxon>Spermatophyta</taxon>
        <taxon>Magnoliopsida</taxon>
        <taxon>eudicotyledons</taxon>
        <taxon>Gunneridae</taxon>
        <taxon>Pentapetalae</taxon>
        <taxon>rosids</taxon>
        <taxon>malvids</taxon>
        <taxon>Brassicales</taxon>
        <taxon>Brassicaceae</taxon>
        <taxon>Brassiceae</taxon>
        <taxon>Brassica</taxon>
    </lineage>
</organism>
<reference evidence="1" key="1">
    <citation type="submission" date="2019-12" db="EMBL/GenBank/DDBJ databases">
        <title>Genome sequencing and annotation of Brassica cretica.</title>
        <authorList>
            <person name="Studholme D.J."/>
            <person name="Sarris P.F."/>
        </authorList>
    </citation>
    <scope>NUCLEOTIDE SEQUENCE</scope>
    <source>
        <strain evidence="1">PFS-001/15</strain>
        <tissue evidence="1">Leaf</tissue>
    </source>
</reference>
<dbReference type="Proteomes" id="UP000712281">
    <property type="component" value="Unassembled WGS sequence"/>
</dbReference>
<gene>
    <name evidence="1" type="ORF">F2Q68_00001877</name>
</gene>
<dbReference type="AlphaFoldDB" id="A0A8S9J9T6"/>
<name>A0A8S9J9T6_BRACR</name>
<evidence type="ECO:0000313" key="2">
    <source>
        <dbReference type="Proteomes" id="UP000712281"/>
    </source>
</evidence>
<protein>
    <submittedName>
        <fullName evidence="1">Uncharacterized protein</fullName>
    </submittedName>
</protein>
<dbReference type="EMBL" id="QGKW02001660">
    <property type="protein sequence ID" value="KAF2577997.1"/>
    <property type="molecule type" value="Genomic_DNA"/>
</dbReference>
<evidence type="ECO:0000313" key="1">
    <source>
        <dbReference type="EMBL" id="KAF2577997.1"/>
    </source>
</evidence>
<accession>A0A8S9J9T6</accession>
<comment type="caution">
    <text evidence="1">The sequence shown here is derived from an EMBL/GenBank/DDBJ whole genome shotgun (WGS) entry which is preliminary data.</text>
</comment>
<proteinExistence type="predicted"/>